<proteinExistence type="predicted"/>
<dbReference type="AlphaFoldDB" id="A0A2H6N237"/>
<accession>A0A2H6N237</accession>
<dbReference type="EMBL" id="IACI01037135">
    <property type="protein sequence ID" value="LAA22589.1"/>
    <property type="molecule type" value="Transcribed_RNA"/>
</dbReference>
<name>A0A2H6N237_9SAUR</name>
<sequence>MKLSIYTTGLNTLKIVFGMSLLFALANIHTTVSQRGQKLECLSTAVSQYLASHKIQRKYKEILYKMFYRWYFPTARLAKMFKDMSAKCWKCNQILGLYYHMWWMCPKAKTYWNKNTYLGRKR</sequence>
<organism evidence="1">
    <name type="scientific">Micrurus carvalhoi</name>
    <dbReference type="NCBI Taxonomy" id="3147026"/>
    <lineage>
        <taxon>Eukaryota</taxon>
        <taxon>Metazoa</taxon>
        <taxon>Chordata</taxon>
        <taxon>Craniata</taxon>
        <taxon>Vertebrata</taxon>
        <taxon>Euteleostomi</taxon>
        <taxon>Lepidosauria</taxon>
        <taxon>Squamata</taxon>
        <taxon>Bifurcata</taxon>
        <taxon>Unidentata</taxon>
        <taxon>Episquamata</taxon>
        <taxon>Toxicofera</taxon>
        <taxon>Serpentes</taxon>
        <taxon>Colubroidea</taxon>
        <taxon>Elapidae</taxon>
        <taxon>Elapinae</taxon>
        <taxon>Micrurus</taxon>
    </lineage>
</organism>
<reference evidence="1" key="1">
    <citation type="submission" date="2017-07" db="EMBL/GenBank/DDBJ databases">
        <authorList>
            <person name="Mikheyev A."/>
            <person name="Grau M."/>
        </authorList>
    </citation>
    <scope>NUCLEOTIDE SEQUENCE</scope>
    <source>
        <tissue evidence="1">Venom_gland</tissue>
    </source>
</reference>
<evidence type="ECO:0000313" key="1">
    <source>
        <dbReference type="EMBL" id="LAA22589.1"/>
    </source>
</evidence>
<reference evidence="1" key="2">
    <citation type="submission" date="2017-12" db="EMBL/GenBank/DDBJ databases">
        <title>Coralsnake Venomics: Analyses of Venom Gland Transcriptomes and Proteomes of Six Brazilian Taxa.</title>
        <authorList>
            <person name="Aird S.D."/>
            <person name="Jorge da Silva N."/>
            <person name="Qiu L."/>
            <person name="Villar-Briones A."/>
            <person name="Aparecida-Saddi V."/>
            <person name="Campos-Telles M.P."/>
            <person name="Grau M."/>
            <person name="Mikheyev A.S."/>
        </authorList>
    </citation>
    <scope>NUCLEOTIDE SEQUENCE</scope>
    <source>
        <tissue evidence="1">Venom_gland</tissue>
    </source>
</reference>
<protein>
    <submittedName>
        <fullName evidence="1">Uncharacterized protein</fullName>
    </submittedName>
</protein>